<accession>A0A7J0H102</accession>
<gene>
    <name evidence="4" type="ORF">Acr_25g0008530</name>
</gene>
<dbReference type="InterPro" id="IPR044563">
    <property type="entry name" value="Sgt1-like"/>
</dbReference>
<dbReference type="SUPFAM" id="SSF49764">
    <property type="entry name" value="HSP20-like chaperones"/>
    <property type="match status" value="1"/>
</dbReference>
<evidence type="ECO:0000313" key="4">
    <source>
        <dbReference type="EMBL" id="GFZ16444.1"/>
    </source>
</evidence>
<dbReference type="InterPro" id="IPR007699">
    <property type="entry name" value="SGS_dom"/>
</dbReference>
<dbReference type="Proteomes" id="UP000585474">
    <property type="component" value="Unassembled WGS sequence"/>
</dbReference>
<evidence type="ECO:0000256" key="2">
    <source>
        <dbReference type="SAM" id="MobiDB-lite"/>
    </source>
</evidence>
<evidence type="ECO:0000313" key="5">
    <source>
        <dbReference type="Proteomes" id="UP000585474"/>
    </source>
</evidence>
<dbReference type="PANTHER" id="PTHR45862">
    <property type="entry name" value="PROTEIN SGT1 HOMOLOG"/>
    <property type="match status" value="1"/>
</dbReference>
<comment type="caution">
    <text evidence="4">The sequence shown here is derived from an EMBL/GenBank/DDBJ whole genome shotgun (WGS) entry which is preliminary data.</text>
</comment>
<dbReference type="Gene3D" id="1.25.40.10">
    <property type="entry name" value="Tetratricopeptide repeat domain"/>
    <property type="match status" value="2"/>
</dbReference>
<protein>
    <submittedName>
        <fullName evidence="4">Phosphatase-like protein</fullName>
    </submittedName>
</protein>
<organism evidence="4 5">
    <name type="scientific">Actinidia rufa</name>
    <dbReference type="NCBI Taxonomy" id="165716"/>
    <lineage>
        <taxon>Eukaryota</taxon>
        <taxon>Viridiplantae</taxon>
        <taxon>Streptophyta</taxon>
        <taxon>Embryophyta</taxon>
        <taxon>Tracheophyta</taxon>
        <taxon>Spermatophyta</taxon>
        <taxon>Magnoliopsida</taxon>
        <taxon>eudicotyledons</taxon>
        <taxon>Gunneridae</taxon>
        <taxon>Pentapetalae</taxon>
        <taxon>asterids</taxon>
        <taxon>Ericales</taxon>
        <taxon>Actinidiaceae</taxon>
        <taxon>Actinidia</taxon>
    </lineage>
</organism>
<feature type="region of interest" description="Disordered" evidence="2">
    <location>
        <begin position="92"/>
        <end position="179"/>
    </location>
</feature>
<evidence type="ECO:0000259" key="3">
    <source>
        <dbReference type="PROSITE" id="PS51048"/>
    </source>
</evidence>
<feature type="domain" description="SGS" evidence="3">
    <location>
        <begin position="389"/>
        <end position="490"/>
    </location>
</feature>
<dbReference type="EMBL" id="BJWL01000025">
    <property type="protein sequence ID" value="GFZ16444.1"/>
    <property type="molecule type" value="Genomic_DNA"/>
</dbReference>
<dbReference type="CDD" id="cd06466">
    <property type="entry name" value="p23_CS_SGT1_like"/>
    <property type="match status" value="1"/>
</dbReference>
<reference evidence="4 5" key="1">
    <citation type="submission" date="2019-07" db="EMBL/GenBank/DDBJ databases">
        <title>De Novo Assembly of kiwifruit Actinidia rufa.</title>
        <authorList>
            <person name="Sugita-Konishi S."/>
            <person name="Sato K."/>
            <person name="Mori E."/>
            <person name="Abe Y."/>
            <person name="Kisaki G."/>
            <person name="Hamano K."/>
            <person name="Suezawa K."/>
            <person name="Otani M."/>
            <person name="Fukuda T."/>
            <person name="Manabe T."/>
            <person name="Gomi K."/>
            <person name="Tabuchi M."/>
            <person name="Akimitsu K."/>
            <person name="Kataoka I."/>
        </authorList>
    </citation>
    <scope>NUCLEOTIDE SEQUENCE [LARGE SCALE GENOMIC DNA]</scope>
    <source>
        <strain evidence="5">cv. Fuchu</strain>
    </source>
</reference>
<dbReference type="InterPro" id="IPR007052">
    <property type="entry name" value="CS_dom"/>
</dbReference>
<evidence type="ECO:0000256" key="1">
    <source>
        <dbReference type="ARBA" id="ARBA00008509"/>
    </source>
</evidence>
<dbReference type="AlphaFoldDB" id="A0A7J0H102"/>
<dbReference type="GO" id="GO:0051087">
    <property type="term" value="F:protein-folding chaperone binding"/>
    <property type="evidence" value="ECO:0007669"/>
    <property type="project" value="InterPro"/>
</dbReference>
<dbReference type="InterPro" id="IPR008978">
    <property type="entry name" value="HSP20-like_chaperone"/>
</dbReference>
<keyword evidence="5" id="KW-1185">Reference proteome</keyword>
<dbReference type="InterPro" id="IPR019734">
    <property type="entry name" value="TPR_rpt"/>
</dbReference>
<dbReference type="Pfam" id="PF04969">
    <property type="entry name" value="CS"/>
    <property type="match status" value="1"/>
</dbReference>
<dbReference type="GO" id="GO:0006950">
    <property type="term" value="P:response to stress"/>
    <property type="evidence" value="ECO:0007669"/>
    <property type="project" value="UniProtKB-ARBA"/>
</dbReference>
<dbReference type="SUPFAM" id="SSF48452">
    <property type="entry name" value="TPR-like"/>
    <property type="match status" value="1"/>
</dbReference>
<dbReference type="PROSITE" id="PS51048">
    <property type="entry name" value="SGS"/>
    <property type="match status" value="1"/>
</dbReference>
<feature type="region of interest" description="Disordered" evidence="2">
    <location>
        <begin position="270"/>
        <end position="296"/>
    </location>
</feature>
<dbReference type="Pfam" id="PF05002">
    <property type="entry name" value="SGS"/>
    <property type="match status" value="1"/>
</dbReference>
<feature type="region of interest" description="Disordered" evidence="2">
    <location>
        <begin position="471"/>
        <end position="490"/>
    </location>
</feature>
<dbReference type="SMART" id="SM00028">
    <property type="entry name" value="TPR"/>
    <property type="match status" value="2"/>
</dbReference>
<proteinExistence type="inferred from homology"/>
<comment type="similarity">
    <text evidence="1">Belongs to the SGT1 family.</text>
</comment>
<feature type="compositionally biased region" description="Polar residues" evidence="2">
    <location>
        <begin position="101"/>
        <end position="118"/>
    </location>
</feature>
<dbReference type="Gene3D" id="2.60.40.790">
    <property type="match status" value="2"/>
</dbReference>
<dbReference type="Pfam" id="PF13181">
    <property type="entry name" value="TPR_8"/>
    <property type="match status" value="1"/>
</dbReference>
<sequence length="490" mass="53333">METDLAERAKEAFVDDDFETAVDLYTQAISLKPKKADLFADRAQANIKLKNFTAQQPPLRSLCPDSPVLHSPCAATPVQPAATPCSPVLHSPCAATPVQPAAQSSSHPALRSQQPADTSCSPAPASCSPVQPLPSRILAADDPIPPRPLPILEPPSSPFASQDPSLCAQAPLPASSPESEAVADANKAIELDPLMTKAYLRKGTACFKLEEYHTAKAALEKGASLAQNDSRFAKLITECDERIAEETSDLNRSSMPKVPVAPIPAIASVASQSSDGSAGNPEEAEQGRSESSQVKEMESFETKYRHSFYQKPEEVVVTIFAKGVPSKNVTIDFGEQIIVPSKCTFEVLSTKLEIRLVKADAINWPSLEYNQEVAVPQRVNVSLGSQRPTYPSSKPRTKDWDKLEAQVKKEEKEEKLDGDAALNKLFGDIYKNADEDMRRAMVKSFVRSLPSDLFRVESNGTVLSTNWQDVGSKKIEGSPPDGMELKKWEY</sequence>
<dbReference type="OrthoDB" id="1898560at2759"/>
<feature type="compositionally biased region" description="Pro residues" evidence="2">
    <location>
        <begin position="143"/>
        <end position="157"/>
    </location>
</feature>
<feature type="compositionally biased region" description="Basic and acidic residues" evidence="2">
    <location>
        <begin position="285"/>
        <end position="296"/>
    </location>
</feature>
<name>A0A7J0H102_9ERIC</name>
<feature type="compositionally biased region" description="Low complexity" evidence="2">
    <location>
        <begin position="119"/>
        <end position="129"/>
    </location>
</feature>
<dbReference type="InterPro" id="IPR011990">
    <property type="entry name" value="TPR-like_helical_dom_sf"/>
</dbReference>